<feature type="transmembrane region" description="Helical" evidence="1">
    <location>
        <begin position="167"/>
        <end position="185"/>
    </location>
</feature>
<dbReference type="CDD" id="cd01610">
    <property type="entry name" value="PAP2_like"/>
    <property type="match status" value="1"/>
</dbReference>
<evidence type="ECO:0000313" key="2">
    <source>
        <dbReference type="EMBL" id="SVD85562.1"/>
    </source>
</evidence>
<feature type="transmembrane region" description="Helical" evidence="1">
    <location>
        <begin position="23"/>
        <end position="44"/>
    </location>
</feature>
<keyword evidence="1" id="KW-0812">Transmembrane</keyword>
<evidence type="ECO:0000256" key="1">
    <source>
        <dbReference type="SAM" id="Phobius"/>
    </source>
</evidence>
<evidence type="ECO:0008006" key="3">
    <source>
        <dbReference type="Google" id="ProtNLM"/>
    </source>
</evidence>
<reference evidence="2" key="1">
    <citation type="submission" date="2018-05" db="EMBL/GenBank/DDBJ databases">
        <authorList>
            <person name="Lanie J.A."/>
            <person name="Ng W.-L."/>
            <person name="Kazmierczak K.M."/>
            <person name="Andrzejewski T.M."/>
            <person name="Davidsen T.M."/>
            <person name="Wayne K.J."/>
            <person name="Tettelin H."/>
            <person name="Glass J.I."/>
            <person name="Rusch D."/>
            <person name="Podicherti R."/>
            <person name="Tsui H.-C.T."/>
            <person name="Winkler M.E."/>
        </authorList>
    </citation>
    <scope>NUCLEOTIDE SEQUENCE</scope>
</reference>
<organism evidence="2">
    <name type="scientific">marine metagenome</name>
    <dbReference type="NCBI Taxonomy" id="408172"/>
    <lineage>
        <taxon>unclassified sequences</taxon>
        <taxon>metagenomes</taxon>
        <taxon>ecological metagenomes</taxon>
    </lineage>
</organism>
<protein>
    <recommendedName>
        <fullName evidence="3">Phosphatidic acid phosphatase type 2/haloperoxidase domain-containing protein</fullName>
    </recommendedName>
</protein>
<proteinExistence type="predicted"/>
<dbReference type="EMBL" id="UINC01177760">
    <property type="protein sequence ID" value="SVD85562.1"/>
    <property type="molecule type" value="Genomic_DNA"/>
</dbReference>
<feature type="transmembrane region" description="Helical" evidence="1">
    <location>
        <begin position="72"/>
        <end position="91"/>
    </location>
</feature>
<sequence length="186" mass="19100">VNPAGAAAIALCGLSRDPAAGPVAWLILCLGLYVAIPLAAIPLVRHRLTGPDPGPERRFTDIYDPAPEARQLLLTAGVSIYGLSAGLLWALEAPAPYLWAATTFLCAATVVWGVNRLWKISIHTTGAGGAAGLLMISGAPGWPLAIGLPLTVAWARWVLGAHNAAQVVSGALLGALVAFGCQVLTL</sequence>
<keyword evidence="1" id="KW-0472">Membrane</keyword>
<feature type="non-terminal residue" evidence="2">
    <location>
        <position position="1"/>
    </location>
</feature>
<feature type="transmembrane region" description="Helical" evidence="1">
    <location>
        <begin position="97"/>
        <end position="118"/>
    </location>
</feature>
<feature type="transmembrane region" description="Helical" evidence="1">
    <location>
        <begin position="130"/>
        <end position="155"/>
    </location>
</feature>
<name>A0A382YQL6_9ZZZZ</name>
<accession>A0A382YQL6</accession>
<keyword evidence="1" id="KW-1133">Transmembrane helix</keyword>
<dbReference type="AlphaFoldDB" id="A0A382YQL6"/>
<gene>
    <name evidence="2" type="ORF">METZ01_LOCUS438416</name>
</gene>